<feature type="transmembrane region" description="Helical" evidence="1">
    <location>
        <begin position="50"/>
        <end position="73"/>
    </location>
</feature>
<reference evidence="2" key="1">
    <citation type="submission" date="2018-05" db="EMBL/GenBank/DDBJ databases">
        <authorList>
            <person name="Lanie J.A."/>
            <person name="Ng W.-L."/>
            <person name="Kazmierczak K.M."/>
            <person name="Andrzejewski T.M."/>
            <person name="Davidsen T.M."/>
            <person name="Wayne K.J."/>
            <person name="Tettelin H."/>
            <person name="Glass J.I."/>
            <person name="Rusch D."/>
            <person name="Podicherti R."/>
            <person name="Tsui H.-C.T."/>
            <person name="Winkler M.E."/>
        </authorList>
    </citation>
    <scope>NUCLEOTIDE SEQUENCE</scope>
</reference>
<gene>
    <name evidence="2" type="ORF">METZ01_LOCUS44322</name>
</gene>
<proteinExistence type="predicted"/>
<evidence type="ECO:0000313" key="2">
    <source>
        <dbReference type="EMBL" id="SUZ91468.1"/>
    </source>
</evidence>
<organism evidence="2">
    <name type="scientific">marine metagenome</name>
    <dbReference type="NCBI Taxonomy" id="408172"/>
    <lineage>
        <taxon>unclassified sequences</taxon>
        <taxon>metagenomes</taxon>
        <taxon>ecological metagenomes</taxon>
    </lineage>
</organism>
<sequence length="108" mass="11642">MTTPVDPDTSSPENSEERRDWATTLVDRVVDAVERLRSATTQPVITATRALVYGVLGALCLISAVVLASIGAFRLLDLVLPGESWSAHLVLGGVLCLLGAWLWSRRTP</sequence>
<dbReference type="EMBL" id="UINC01001977">
    <property type="protein sequence ID" value="SUZ91468.1"/>
    <property type="molecule type" value="Genomic_DNA"/>
</dbReference>
<name>A0A381RKK0_9ZZZZ</name>
<keyword evidence="1" id="KW-1133">Transmembrane helix</keyword>
<keyword evidence="1" id="KW-0812">Transmembrane</keyword>
<feature type="transmembrane region" description="Helical" evidence="1">
    <location>
        <begin position="85"/>
        <end position="103"/>
    </location>
</feature>
<evidence type="ECO:0000256" key="1">
    <source>
        <dbReference type="SAM" id="Phobius"/>
    </source>
</evidence>
<dbReference type="AlphaFoldDB" id="A0A381RKK0"/>
<keyword evidence="1" id="KW-0472">Membrane</keyword>
<evidence type="ECO:0008006" key="3">
    <source>
        <dbReference type="Google" id="ProtNLM"/>
    </source>
</evidence>
<accession>A0A381RKK0</accession>
<protein>
    <recommendedName>
        <fullName evidence="3">Holin-X, holin superfamily III</fullName>
    </recommendedName>
</protein>